<feature type="region of interest" description="Disordered" evidence="1">
    <location>
        <begin position="192"/>
        <end position="231"/>
    </location>
</feature>
<dbReference type="Proteomes" id="UP000632535">
    <property type="component" value="Unassembled WGS sequence"/>
</dbReference>
<feature type="domain" description="RAMA" evidence="2">
    <location>
        <begin position="536"/>
        <end position="607"/>
    </location>
</feature>
<evidence type="ECO:0000259" key="2">
    <source>
        <dbReference type="Pfam" id="PF18755"/>
    </source>
</evidence>
<feature type="compositionally biased region" description="Low complexity" evidence="1">
    <location>
        <begin position="289"/>
        <end position="313"/>
    </location>
</feature>
<feature type="compositionally biased region" description="Low complexity" evidence="1">
    <location>
        <begin position="325"/>
        <end position="337"/>
    </location>
</feature>
<dbReference type="RefSeq" id="WP_188522193.1">
    <property type="nucleotide sequence ID" value="NZ_BMDG01000002.1"/>
</dbReference>
<feature type="compositionally biased region" description="Low complexity" evidence="1">
    <location>
        <begin position="213"/>
        <end position="229"/>
    </location>
</feature>
<dbReference type="InterPro" id="IPR040843">
    <property type="entry name" value="RAMA"/>
</dbReference>
<accession>A0ABQ2B4A8</accession>
<reference evidence="4" key="1">
    <citation type="journal article" date="2019" name="Int. J. Syst. Evol. Microbiol.">
        <title>The Global Catalogue of Microorganisms (GCM) 10K type strain sequencing project: providing services to taxonomists for standard genome sequencing and annotation.</title>
        <authorList>
            <consortium name="The Broad Institute Genomics Platform"/>
            <consortium name="The Broad Institute Genome Sequencing Center for Infectious Disease"/>
            <person name="Wu L."/>
            <person name="Ma J."/>
        </authorList>
    </citation>
    <scope>NUCLEOTIDE SEQUENCE [LARGE SCALE GENOMIC DNA]</scope>
    <source>
        <strain evidence="4">CCM 8653</strain>
    </source>
</reference>
<comment type="caution">
    <text evidence="3">The sequence shown here is derived from an EMBL/GenBank/DDBJ whole genome shotgun (WGS) entry which is preliminary data.</text>
</comment>
<feature type="compositionally biased region" description="Low complexity" evidence="1">
    <location>
        <begin position="372"/>
        <end position="388"/>
    </location>
</feature>
<feature type="region of interest" description="Disordered" evidence="1">
    <location>
        <begin position="255"/>
        <end position="521"/>
    </location>
</feature>
<feature type="compositionally biased region" description="Polar residues" evidence="1">
    <location>
        <begin position="192"/>
        <end position="209"/>
    </location>
</feature>
<keyword evidence="4" id="KW-1185">Reference proteome</keyword>
<evidence type="ECO:0000313" key="4">
    <source>
        <dbReference type="Proteomes" id="UP000632535"/>
    </source>
</evidence>
<organism evidence="3 4">
    <name type="scientific">Isoptericola cucumis</name>
    <dbReference type="NCBI Taxonomy" id="1776856"/>
    <lineage>
        <taxon>Bacteria</taxon>
        <taxon>Bacillati</taxon>
        <taxon>Actinomycetota</taxon>
        <taxon>Actinomycetes</taxon>
        <taxon>Micrococcales</taxon>
        <taxon>Promicromonosporaceae</taxon>
        <taxon>Isoptericola</taxon>
    </lineage>
</organism>
<proteinExistence type="predicted"/>
<evidence type="ECO:0000313" key="3">
    <source>
        <dbReference type="EMBL" id="GGI05445.1"/>
    </source>
</evidence>
<sequence>MPLFEVDGQRPLLVQSGRSQVTREPGVGTTAHAVVESHIDGLLGEQIFPVAPGAGPDEPHLLALDATGSPVVVELVAELDRSALTKALDHAGAAGRLTRGELASRYHGGASAFHRDVAAFYDSVPITRSQPGRSSARLIMICQEADEEILNAVDFLRQPTMPVEVLKMGVVQSADGRRFVDVSPLVIHPASSATSPQLSAATGAPSTPGVTGDRATPSTPAADTPASSDVEPEIFAEGVAVGLALGGKMPAEARGHAAPAQVAPTRAGRRRAADAAAPPTPPALPLPVDPAAGAPHEALPTSLPGGGTTTRRSAPVRRRSRAERFAAAEQAAEQTPTYEPVASDAGLDSWSDHGRPSVPLPPPGSGAGPGLGEAFAAVAAPAFDRPAPSSWSRPEPPIPEPRWSGAEDDLPRLQVPPLEPPRLSVPPQDDDRPWEDDTLPRAPSRRYDAPSYDPPSFGSPSYDGRSYGAPSYDAPSYDAPSYDAPSYDAPSYDAPSYDPLTAPADAWTPEPSGAPVAPDDEIDPDLIALASTIGYPTPVVWSRPRRRQHYEAVLHPDGAIELTDGSRYRHPDHAATAASGSPTVDGWTVWRLGSDGPTLMEAFRQRFA</sequence>
<name>A0ABQ2B4A8_9MICO</name>
<protein>
    <recommendedName>
        <fullName evidence="2">RAMA domain-containing protein</fullName>
    </recommendedName>
</protein>
<dbReference type="Pfam" id="PF18755">
    <property type="entry name" value="RAMA"/>
    <property type="match status" value="1"/>
</dbReference>
<gene>
    <name evidence="3" type="ORF">GCM10007368_06190</name>
</gene>
<evidence type="ECO:0000256" key="1">
    <source>
        <dbReference type="SAM" id="MobiDB-lite"/>
    </source>
</evidence>
<feature type="compositionally biased region" description="Pro residues" evidence="1">
    <location>
        <begin position="278"/>
        <end position="288"/>
    </location>
</feature>
<dbReference type="EMBL" id="BMDG01000002">
    <property type="protein sequence ID" value="GGI05445.1"/>
    <property type="molecule type" value="Genomic_DNA"/>
</dbReference>